<dbReference type="Pfam" id="PF00561">
    <property type="entry name" value="Abhydrolase_1"/>
    <property type="match status" value="1"/>
</dbReference>
<dbReference type="SUPFAM" id="SSF53474">
    <property type="entry name" value="alpha/beta-Hydrolases"/>
    <property type="match status" value="1"/>
</dbReference>
<dbReference type="GO" id="GO:0016787">
    <property type="term" value="F:hydrolase activity"/>
    <property type="evidence" value="ECO:0007669"/>
    <property type="project" value="UniProtKB-KW"/>
</dbReference>
<evidence type="ECO:0000256" key="1">
    <source>
        <dbReference type="ARBA" id="ARBA00010088"/>
    </source>
</evidence>
<evidence type="ECO:0000313" key="6">
    <source>
        <dbReference type="EMBL" id="KAK7683707.1"/>
    </source>
</evidence>
<feature type="region of interest" description="Disordered" evidence="3">
    <location>
        <begin position="1"/>
        <end position="32"/>
    </location>
</feature>
<evidence type="ECO:0000256" key="2">
    <source>
        <dbReference type="ARBA" id="ARBA00022801"/>
    </source>
</evidence>
<feature type="domain" description="Peptidase S33 tripeptidyl aminopeptidase-like C-terminal" evidence="5">
    <location>
        <begin position="460"/>
        <end position="555"/>
    </location>
</feature>
<keyword evidence="7" id="KW-1185">Reference proteome</keyword>
<dbReference type="AlphaFoldDB" id="A0AAW0FUB1"/>
<dbReference type="EMBL" id="JASBNA010000029">
    <property type="protein sequence ID" value="KAK7683707.1"/>
    <property type="molecule type" value="Genomic_DNA"/>
</dbReference>
<gene>
    <name evidence="6" type="ORF">QCA50_013083</name>
</gene>
<organism evidence="6 7">
    <name type="scientific">Cerrena zonata</name>
    <dbReference type="NCBI Taxonomy" id="2478898"/>
    <lineage>
        <taxon>Eukaryota</taxon>
        <taxon>Fungi</taxon>
        <taxon>Dikarya</taxon>
        <taxon>Basidiomycota</taxon>
        <taxon>Agaricomycotina</taxon>
        <taxon>Agaricomycetes</taxon>
        <taxon>Polyporales</taxon>
        <taxon>Cerrenaceae</taxon>
        <taxon>Cerrena</taxon>
    </lineage>
</organism>
<comment type="similarity">
    <text evidence="1">Belongs to the peptidase S33 family.</text>
</comment>
<evidence type="ECO:0000313" key="7">
    <source>
        <dbReference type="Proteomes" id="UP001385951"/>
    </source>
</evidence>
<dbReference type="PANTHER" id="PTHR43248">
    <property type="entry name" value="2-SUCCINYL-6-HYDROXY-2,4-CYCLOHEXADIENE-1-CARBOXYLATE SYNTHASE"/>
    <property type="match status" value="1"/>
</dbReference>
<dbReference type="PANTHER" id="PTHR43248:SF25">
    <property type="entry name" value="AB HYDROLASE-1 DOMAIN-CONTAINING PROTEIN-RELATED"/>
    <property type="match status" value="1"/>
</dbReference>
<accession>A0AAW0FUB1</accession>
<dbReference type="InterPro" id="IPR051601">
    <property type="entry name" value="Serine_prot/Carboxylest_S33"/>
</dbReference>
<dbReference type="InterPro" id="IPR029058">
    <property type="entry name" value="AB_hydrolase_fold"/>
</dbReference>
<dbReference type="Pfam" id="PF08386">
    <property type="entry name" value="Abhydrolase_4"/>
    <property type="match status" value="1"/>
</dbReference>
<feature type="compositionally biased region" description="Basic and acidic residues" evidence="3">
    <location>
        <begin position="14"/>
        <end position="32"/>
    </location>
</feature>
<evidence type="ECO:0000259" key="4">
    <source>
        <dbReference type="Pfam" id="PF00561"/>
    </source>
</evidence>
<dbReference type="Proteomes" id="UP001385951">
    <property type="component" value="Unassembled WGS sequence"/>
</dbReference>
<dbReference type="InterPro" id="IPR013595">
    <property type="entry name" value="Pept_S33_TAP-like_C"/>
</dbReference>
<proteinExistence type="inferred from homology"/>
<dbReference type="Gene3D" id="3.40.50.1820">
    <property type="entry name" value="alpha/beta hydrolase"/>
    <property type="match status" value="1"/>
</dbReference>
<dbReference type="InterPro" id="IPR000073">
    <property type="entry name" value="AB_hydrolase_1"/>
</dbReference>
<keyword evidence="2" id="KW-0378">Hydrolase</keyword>
<evidence type="ECO:0008006" key="8">
    <source>
        <dbReference type="Google" id="ProtNLM"/>
    </source>
</evidence>
<sequence>MSKKSPEQPSELSSLEKGERTAEYNDTTGDHQRTKGLSVTRLLLPVILFLCIKVALGSRDSRDTSEPIGTIVWNPCQGPNDLPGSECGHIIVPKDYFDPTVGTVKVALGRLKAVTDRQGIVLFNPGGPGAAAKSSVTTKGNVLQQRIGDHYDIIGFDPRGIGETVPAVRCFNADFTYNDFKRNTVLDRSYDFASNQTFETIRALVLDEEREVEALLRTAFAQCVKTMGNELKYMGTTTVTRDIDFITRTLEGDDALINFYGGSYGSVIGQYLVNMFPDRVGRVVIDAISDATLWTGTPPYRWYRTKLVNSEPVYRTFISECFKAGSEACALAKETDADPQDIDARLESFHNSLLYNPLPVPDATMPGVLTAGRSRTYLTTSLETPSKWPMVAQLFDQAMSGNGTGILSSLQQPGITVDLERPAVTCNDVQPFSPPSTEQIVDEYFFDYYNVTRFIFGILTSEPDAGCQYWPFTPPERFNGPWDHVLNNPILILSSEADPLTPAGKRVNELLHDSSRLLIRQGPGHGSLSVPSACIRGHLTAYFESGTLPPEGTVCPLEGALFPKPSVVGEQ</sequence>
<comment type="caution">
    <text evidence="6">The sequence shown here is derived from an EMBL/GenBank/DDBJ whole genome shotgun (WGS) entry which is preliminary data.</text>
</comment>
<protein>
    <recommendedName>
        <fullName evidence="8">Alpha/beta-hydrolase</fullName>
    </recommendedName>
</protein>
<evidence type="ECO:0000256" key="3">
    <source>
        <dbReference type="SAM" id="MobiDB-lite"/>
    </source>
</evidence>
<reference evidence="6 7" key="1">
    <citation type="submission" date="2022-09" db="EMBL/GenBank/DDBJ databases">
        <authorList>
            <person name="Palmer J.M."/>
        </authorList>
    </citation>
    <scope>NUCLEOTIDE SEQUENCE [LARGE SCALE GENOMIC DNA]</scope>
    <source>
        <strain evidence="6 7">DSM 7382</strain>
    </source>
</reference>
<name>A0AAW0FUB1_9APHY</name>
<evidence type="ECO:0000259" key="5">
    <source>
        <dbReference type="Pfam" id="PF08386"/>
    </source>
</evidence>
<feature type="domain" description="AB hydrolase-1" evidence="4">
    <location>
        <begin position="120"/>
        <end position="294"/>
    </location>
</feature>